<keyword evidence="1" id="KW-0285">Flavoprotein</keyword>
<feature type="domain" description="NADPH-dependent FMN reductase-like" evidence="3">
    <location>
        <begin position="1"/>
        <end position="114"/>
    </location>
</feature>
<evidence type="ECO:0000256" key="1">
    <source>
        <dbReference type="ARBA" id="ARBA00022630"/>
    </source>
</evidence>
<gene>
    <name evidence="4" type="ORF">TW71_16705</name>
</gene>
<dbReference type="SUPFAM" id="SSF52218">
    <property type="entry name" value="Flavoproteins"/>
    <property type="match status" value="1"/>
</dbReference>
<evidence type="ECO:0000313" key="4">
    <source>
        <dbReference type="EMBL" id="KJY70505.1"/>
    </source>
</evidence>
<reference evidence="4" key="1">
    <citation type="journal article" date="2015" name="BMC Genomics">
        <title>Genome mining reveals unlocked bioactive potential of marine Gram-negative bacteria.</title>
        <authorList>
            <person name="Machado H."/>
            <person name="Sonnenschein E.C."/>
            <person name="Melchiorsen J."/>
            <person name="Gram L."/>
        </authorList>
    </citation>
    <scope>NUCLEOTIDE SEQUENCE</scope>
    <source>
        <strain evidence="4">S2052</strain>
    </source>
</reference>
<dbReference type="PANTHER" id="PTHR43278">
    <property type="entry name" value="NAD(P)H-DEPENDENT FMN-CONTAINING OXIDOREDUCTASE YWQN-RELATED"/>
    <property type="match status" value="1"/>
</dbReference>
<evidence type="ECO:0000256" key="2">
    <source>
        <dbReference type="ARBA" id="ARBA00022643"/>
    </source>
</evidence>
<dbReference type="Gene3D" id="3.40.50.360">
    <property type="match status" value="1"/>
</dbReference>
<dbReference type="InterPro" id="IPR029039">
    <property type="entry name" value="Flavoprotein-like_sf"/>
</dbReference>
<dbReference type="Pfam" id="PF03358">
    <property type="entry name" value="FMN_red"/>
    <property type="match status" value="1"/>
</dbReference>
<dbReference type="EMBL" id="JXXR01000017">
    <property type="protein sequence ID" value="KJY70505.1"/>
    <property type="molecule type" value="Genomic_DNA"/>
</dbReference>
<name>A0A837G3P3_9VIBR</name>
<organism evidence="4">
    <name type="scientific">Vibrio coralliilyticus</name>
    <dbReference type="NCBI Taxonomy" id="190893"/>
    <lineage>
        <taxon>Bacteria</taxon>
        <taxon>Pseudomonadati</taxon>
        <taxon>Pseudomonadota</taxon>
        <taxon>Gammaproteobacteria</taxon>
        <taxon>Vibrionales</taxon>
        <taxon>Vibrionaceae</taxon>
        <taxon>Vibrio</taxon>
    </lineage>
</organism>
<accession>A0A837G3P3</accession>
<proteinExistence type="predicted"/>
<dbReference type="GO" id="GO:0016491">
    <property type="term" value="F:oxidoreductase activity"/>
    <property type="evidence" value="ECO:0007669"/>
    <property type="project" value="InterPro"/>
</dbReference>
<dbReference type="PANTHER" id="PTHR43278:SF4">
    <property type="entry name" value="NAD(P)H-DEPENDENT FMN-CONTAINING OXIDOREDUCTASE YWQN-RELATED"/>
    <property type="match status" value="1"/>
</dbReference>
<dbReference type="AlphaFoldDB" id="A0A837G3P3"/>
<protein>
    <submittedName>
        <fullName evidence="4">FMN reductase</fullName>
    </submittedName>
</protein>
<dbReference type="InterPro" id="IPR005025">
    <property type="entry name" value="FMN_Rdtase-like_dom"/>
</dbReference>
<dbReference type="RefSeq" id="WP_045986649.1">
    <property type="nucleotide sequence ID" value="NZ_CP063051.1"/>
</dbReference>
<comment type="caution">
    <text evidence="4">The sequence shown here is derived from an EMBL/GenBank/DDBJ whole genome shotgun (WGS) entry which is preliminary data.</text>
</comment>
<evidence type="ECO:0000259" key="3">
    <source>
        <dbReference type="Pfam" id="PF03358"/>
    </source>
</evidence>
<dbReference type="InterPro" id="IPR051796">
    <property type="entry name" value="ISF_SsuE-like"/>
</dbReference>
<sequence>MKVAVVLGTSKTDGNTRHLVNKFVEMTNATVFDLADYQLSYYDYLHENRSDDFIPLIRMLTTYDHIVFASPVYWYSMSAQLKVFFDRLSDLLTIEKPLGRQLKGKEISVISTGYNHELPGCFIEPFKLTARYMQLEFRGFAYLPVSEEEDLGRARAIAEWFSESICREPSKV</sequence>
<keyword evidence="2" id="KW-0288">FMN</keyword>